<evidence type="ECO:0000259" key="2">
    <source>
        <dbReference type="Pfam" id="PF07715"/>
    </source>
</evidence>
<dbReference type="Gene3D" id="2.170.130.10">
    <property type="entry name" value="TonB-dependent receptor, plug domain"/>
    <property type="match status" value="1"/>
</dbReference>
<feature type="non-terminal residue" evidence="3">
    <location>
        <position position="1"/>
    </location>
</feature>
<dbReference type="GO" id="GO:0009279">
    <property type="term" value="C:cell outer membrane"/>
    <property type="evidence" value="ECO:0007669"/>
    <property type="project" value="TreeGrafter"/>
</dbReference>
<evidence type="ECO:0000256" key="1">
    <source>
        <dbReference type="ARBA" id="ARBA00022729"/>
    </source>
</evidence>
<dbReference type="InterPro" id="IPR012910">
    <property type="entry name" value="Plug_dom"/>
</dbReference>
<dbReference type="PANTHER" id="PTHR30069:SF29">
    <property type="entry name" value="HEMOGLOBIN AND HEMOGLOBIN-HAPTOGLOBIN-BINDING PROTEIN 1-RELATED"/>
    <property type="match status" value="1"/>
</dbReference>
<keyword evidence="1" id="KW-0732">Signal</keyword>
<dbReference type="InterPro" id="IPR037066">
    <property type="entry name" value="Plug_dom_sf"/>
</dbReference>
<dbReference type="GO" id="GO:0015344">
    <property type="term" value="F:siderophore uptake transmembrane transporter activity"/>
    <property type="evidence" value="ECO:0007669"/>
    <property type="project" value="TreeGrafter"/>
</dbReference>
<keyword evidence="3" id="KW-0675">Receptor</keyword>
<dbReference type="SUPFAM" id="SSF56935">
    <property type="entry name" value="Porins"/>
    <property type="match status" value="1"/>
</dbReference>
<dbReference type="AlphaFoldDB" id="K1SMW5"/>
<evidence type="ECO:0000313" key="3">
    <source>
        <dbReference type="EMBL" id="EKC56709.1"/>
    </source>
</evidence>
<dbReference type="Pfam" id="PF07715">
    <property type="entry name" value="Plug"/>
    <property type="match status" value="1"/>
</dbReference>
<dbReference type="PROSITE" id="PS52016">
    <property type="entry name" value="TONB_DEPENDENT_REC_3"/>
    <property type="match status" value="1"/>
</dbReference>
<dbReference type="EMBL" id="AJWY01010018">
    <property type="protein sequence ID" value="EKC56709.1"/>
    <property type="molecule type" value="Genomic_DNA"/>
</dbReference>
<reference evidence="3" key="1">
    <citation type="journal article" date="2013" name="Environ. Microbiol.">
        <title>Microbiota from the distal guts of lean and obese adolescents exhibit partial functional redundancy besides clear differences in community structure.</title>
        <authorList>
            <person name="Ferrer M."/>
            <person name="Ruiz A."/>
            <person name="Lanza F."/>
            <person name="Haange S.B."/>
            <person name="Oberbach A."/>
            <person name="Till H."/>
            <person name="Bargiela R."/>
            <person name="Campoy C."/>
            <person name="Segura M.T."/>
            <person name="Richter M."/>
            <person name="von Bergen M."/>
            <person name="Seifert J."/>
            <person name="Suarez A."/>
        </authorList>
    </citation>
    <scope>NUCLEOTIDE SEQUENCE</scope>
</reference>
<accession>K1SMW5</accession>
<dbReference type="GO" id="GO:0044718">
    <property type="term" value="P:siderophore transmembrane transport"/>
    <property type="evidence" value="ECO:0007669"/>
    <property type="project" value="TreeGrafter"/>
</dbReference>
<comment type="caution">
    <text evidence="3">The sequence shown here is derived from an EMBL/GenBank/DDBJ whole genome shotgun (WGS) entry which is preliminary data.</text>
</comment>
<feature type="non-terminal residue" evidence="3">
    <location>
        <position position="247"/>
    </location>
</feature>
<name>K1SMW5_9ZZZZ</name>
<gene>
    <name evidence="3" type="ORF">LEA_14700</name>
</gene>
<dbReference type="PANTHER" id="PTHR30069">
    <property type="entry name" value="TONB-DEPENDENT OUTER MEMBRANE RECEPTOR"/>
    <property type="match status" value="1"/>
</dbReference>
<sequence length="247" mass="26601">SLLVGATTVYSPVVMAAEDVAASGDSMEFAMEEYVVTASRTQTAKVDTPANVSTIDAAKIESRRYQDVAEALKDVPGATIVDTGTGAYEKKVMLNGDERVLVLVDGRRVNLDMGTMSRASFDLNQLPDVSQIERIEVVKGHGGSLYGSDAVGGVINIITKKMDHNYGKVSMAFGSNQARDGKAMYTIREGKTGITVNASKYKQGYYKYKDAATKSTTRWPGQSDYTNEKVGLKINQELTPSSSIEVG</sequence>
<proteinExistence type="predicted"/>
<feature type="domain" description="TonB-dependent receptor plug" evidence="2">
    <location>
        <begin position="45"/>
        <end position="154"/>
    </location>
</feature>
<protein>
    <submittedName>
        <fullName evidence="3">Colicin I receptor</fullName>
    </submittedName>
</protein>
<organism evidence="3">
    <name type="scientific">human gut metagenome</name>
    <dbReference type="NCBI Taxonomy" id="408170"/>
    <lineage>
        <taxon>unclassified sequences</taxon>
        <taxon>metagenomes</taxon>
        <taxon>organismal metagenomes</taxon>
    </lineage>
</organism>
<dbReference type="InterPro" id="IPR039426">
    <property type="entry name" value="TonB-dep_rcpt-like"/>
</dbReference>